<dbReference type="SUPFAM" id="SSF51556">
    <property type="entry name" value="Metallo-dependent hydrolases"/>
    <property type="match status" value="1"/>
</dbReference>
<dbReference type="InterPro" id="IPR013108">
    <property type="entry name" value="Amidohydro_3"/>
</dbReference>
<name>A0A0P1F7P6_9RHOB</name>
<keyword evidence="2" id="KW-0378">Hydrolase</keyword>
<dbReference type="Gene3D" id="2.30.40.10">
    <property type="entry name" value="Urease, subunit C, domain 1"/>
    <property type="match status" value="1"/>
</dbReference>
<dbReference type="InterPro" id="IPR011059">
    <property type="entry name" value="Metal-dep_hydrolase_composite"/>
</dbReference>
<accession>A0A0P1F7P6</accession>
<dbReference type="GO" id="GO:0016810">
    <property type="term" value="F:hydrolase activity, acting on carbon-nitrogen (but not peptide) bonds"/>
    <property type="evidence" value="ECO:0007669"/>
    <property type="project" value="InterPro"/>
</dbReference>
<evidence type="ECO:0000259" key="1">
    <source>
        <dbReference type="Pfam" id="PF07969"/>
    </source>
</evidence>
<dbReference type="SUPFAM" id="SSF51338">
    <property type="entry name" value="Composite domain of metallo-dependent hydrolases"/>
    <property type="match status" value="1"/>
</dbReference>
<evidence type="ECO:0000313" key="2">
    <source>
        <dbReference type="EMBL" id="CUH50010.1"/>
    </source>
</evidence>
<dbReference type="EMBL" id="CYPU01000071">
    <property type="protein sequence ID" value="CUH50010.1"/>
    <property type="molecule type" value="Genomic_DNA"/>
</dbReference>
<dbReference type="CDD" id="cd01300">
    <property type="entry name" value="YtcJ_like"/>
    <property type="match status" value="1"/>
</dbReference>
<evidence type="ECO:0000313" key="3">
    <source>
        <dbReference type="Proteomes" id="UP000050783"/>
    </source>
</evidence>
<gene>
    <name evidence="2" type="primary">nfdA_3</name>
    <name evidence="2" type="ORF">RUA4292_04212</name>
</gene>
<reference evidence="2 3" key="1">
    <citation type="submission" date="2015-09" db="EMBL/GenBank/DDBJ databases">
        <authorList>
            <consortium name="Swine Surveillance"/>
        </authorList>
    </citation>
    <scope>NUCLEOTIDE SEQUENCE [LARGE SCALE GENOMIC DNA]</scope>
    <source>
        <strain evidence="2 3">CECT 4292</strain>
    </source>
</reference>
<dbReference type="InterPro" id="IPR032466">
    <property type="entry name" value="Metal_Hydrolase"/>
</dbReference>
<dbReference type="Pfam" id="PF07969">
    <property type="entry name" value="Amidohydro_3"/>
    <property type="match status" value="1"/>
</dbReference>
<dbReference type="OrthoDB" id="9811399at2"/>
<dbReference type="RefSeq" id="WP_058279330.1">
    <property type="nucleotide sequence ID" value="NZ_CYPU01000071.1"/>
</dbReference>
<dbReference type="InterPro" id="IPR033932">
    <property type="entry name" value="YtcJ-like"/>
</dbReference>
<dbReference type="Proteomes" id="UP000050783">
    <property type="component" value="Unassembled WGS sequence"/>
</dbReference>
<organism evidence="2 3">
    <name type="scientific">Ruegeria atlantica</name>
    <dbReference type="NCBI Taxonomy" id="81569"/>
    <lineage>
        <taxon>Bacteria</taxon>
        <taxon>Pseudomonadati</taxon>
        <taxon>Pseudomonadota</taxon>
        <taxon>Alphaproteobacteria</taxon>
        <taxon>Rhodobacterales</taxon>
        <taxon>Roseobacteraceae</taxon>
        <taxon>Ruegeria</taxon>
    </lineage>
</organism>
<proteinExistence type="predicted"/>
<sequence>MKDIGRRRFVGAGIASAATLTPLQHVLAETGSLQDIGGSIVSLPQATIYTAREIITLDDARPTAEAVAIVGDRILWAGTLEDVQRVLGDQPYEIDTTFADNVIVPGFIAQHDHPVLAALTMSSEILAIEDWVLPSGTVPRVKDKQEFMERLAKAESEKSNPDEPLLSWGYHPAFYGPLTRSDLDTISETRPILVWARSCHEMVLNSAAMERGSVTRDKFEAFSPSAKEQSSFQEARFWEQGLFAVLPNIANMVATPERLRSGLEITRDYMHAKGITFGNEPGGILSKPVQDGVNEVFSNPDMPFRWSFIVDAKSMVATYSDDAQVIAETEKLASWYGGMTSLAPKQAKLFADGAIYSLLMQVRDPYLDGHDGEWMMDRDLFERAFRIYWDAGYQIHIHVNGDAGLDRVLDTLESNLRRNPRYDHRTVLVHFAVSASDQVERIRALGAIVSGNPYYVTALADQYSKVGLGSERADSMVRLGDLSLTGIPWSLHSDMPMAPADPLFLMWCAVNRETTSGRIAGADQRVPAEMALRGVTIEAAYALRLSDEIGSIEPGKRANLTILDENPLSVDPAMIRDISVWGTVMEGRVLPVSERTQKASLTPTLAPNSLADEEVNRAMLNHALMVVHTHL</sequence>
<protein>
    <submittedName>
        <fullName evidence="2">N-substituted formamide deformylase</fullName>
        <ecNumber evidence="2">3.5.1.91</ecNumber>
    </submittedName>
</protein>
<dbReference type="Gene3D" id="3.10.310.70">
    <property type="match status" value="1"/>
</dbReference>
<dbReference type="EC" id="3.5.1.91" evidence="2"/>
<dbReference type="PANTHER" id="PTHR22642:SF2">
    <property type="entry name" value="PROTEIN LONG AFTER FAR-RED 3"/>
    <property type="match status" value="1"/>
</dbReference>
<dbReference type="AlphaFoldDB" id="A0A0P1F7P6"/>
<dbReference type="Gene3D" id="3.20.20.140">
    <property type="entry name" value="Metal-dependent hydrolases"/>
    <property type="match status" value="1"/>
</dbReference>
<feature type="domain" description="Amidohydrolase 3" evidence="1">
    <location>
        <begin position="139"/>
        <end position="590"/>
    </location>
</feature>
<dbReference type="GeneID" id="55495340"/>
<dbReference type="PANTHER" id="PTHR22642">
    <property type="entry name" value="IMIDAZOLONEPROPIONASE"/>
    <property type="match status" value="1"/>
</dbReference>